<reference evidence="2" key="1">
    <citation type="submission" date="2021-01" db="EMBL/GenBank/DDBJ databases">
        <authorList>
            <person name="Corre E."/>
            <person name="Pelletier E."/>
            <person name="Niang G."/>
            <person name="Scheremetjew M."/>
            <person name="Finn R."/>
            <person name="Kale V."/>
            <person name="Holt S."/>
            <person name="Cochrane G."/>
            <person name="Meng A."/>
            <person name="Brown T."/>
            <person name="Cohen L."/>
        </authorList>
    </citation>
    <scope>NUCLEOTIDE SEQUENCE</scope>
    <source>
        <strain evidence="2">PLY182g</strain>
    </source>
</reference>
<keyword evidence="1" id="KW-0732">Signal</keyword>
<proteinExistence type="predicted"/>
<dbReference type="AlphaFoldDB" id="A0A7S0L2D9"/>
<evidence type="ECO:0000256" key="1">
    <source>
        <dbReference type="SAM" id="SignalP"/>
    </source>
</evidence>
<dbReference type="EMBL" id="HBEY01007194">
    <property type="protein sequence ID" value="CAD8600176.1"/>
    <property type="molecule type" value="Transcribed_RNA"/>
</dbReference>
<accession>A0A7S0L2D9</accession>
<evidence type="ECO:0000313" key="2">
    <source>
        <dbReference type="EMBL" id="CAD8600176.1"/>
    </source>
</evidence>
<name>A0A7S0L2D9_9EUKA</name>
<gene>
    <name evidence="2" type="ORF">CPEL01642_LOCUS3506</name>
</gene>
<feature type="chain" id="PRO_5030524207" description="RING-type E3 ubiquitin transferase" evidence="1">
    <location>
        <begin position="17"/>
        <end position="230"/>
    </location>
</feature>
<protein>
    <recommendedName>
        <fullName evidence="3">RING-type E3 ubiquitin transferase</fullName>
    </recommendedName>
</protein>
<organism evidence="2">
    <name type="scientific">Coccolithus braarudii</name>
    <dbReference type="NCBI Taxonomy" id="221442"/>
    <lineage>
        <taxon>Eukaryota</taxon>
        <taxon>Haptista</taxon>
        <taxon>Haptophyta</taxon>
        <taxon>Prymnesiophyceae</taxon>
        <taxon>Coccolithales</taxon>
        <taxon>Coccolithaceae</taxon>
        <taxon>Coccolithus</taxon>
    </lineage>
</organism>
<evidence type="ECO:0008006" key="3">
    <source>
        <dbReference type="Google" id="ProtNLM"/>
    </source>
</evidence>
<feature type="signal peptide" evidence="1">
    <location>
        <begin position="1"/>
        <end position="16"/>
    </location>
</feature>
<sequence length="230" mass="25971">MPIFLLILLLGACALALTAFIWRLPCLQRRHDRMKDRLSGYAVILTGHSPSFGEVVHDARHHWHVASSAFHLLYAAGGYSCRLKHLEFVKMLGQWTQSSVEAEKLNAILKLQGLPWLVREAVLRMSIEVLYQVDAEGELESITRLLHTITVKSTFADGSVSVTRMLGFKNVGSFSIRGKVLHTKGVILYEASGSVMSENETTIWHEEGEDEIVIRTVSREGAYDRRLRRQ</sequence>